<feature type="transmembrane region" description="Helical" evidence="8">
    <location>
        <begin position="415"/>
        <end position="436"/>
    </location>
</feature>
<sequence length="466" mass="49423">MSFIRDLRSAPPVGRAVALTAAALGITYGYDISNIAAVLLFLEKDFGLGTTGQATMATAVVVGQIVGAISGGPLANAIGRKKTMLIVAAGYVVFSVAGAFAPTAGILVFLRALLGVSIGLSITVVPVFIAESSPNRIRGGLLTAYQVTTVLGIIVGYLVGWGLSFLESWRWMLGAAAVPATIVFVALLKISETPQWLVMRGRVAEARAVLLTINAPKEAEEELRSISESVNQNGGGNDLKRLGEMFRGPISRATVFAIALGFFIQITGINATIYYAPRIFEQMGFHGTAQQLLLPAVVQTFGLAAVLVSMVVIDSFGRRRVLLSGIGTMILADLLLVLVYRMGADSSTLFLVLGFIGIVLFTMGFTGGFGAIVWVYAGELFPTRYRALGASLVLTADLVANAIVAQLFPPLLERVGGAGVFSIFGVLAAVAFVTVFRYAPETKGRKLEDIQSYWENGAKWDDKVKA</sequence>
<dbReference type="SUPFAM" id="SSF103473">
    <property type="entry name" value="MFS general substrate transporter"/>
    <property type="match status" value="1"/>
</dbReference>
<evidence type="ECO:0000313" key="11">
    <source>
        <dbReference type="Proteomes" id="UP001071478"/>
    </source>
</evidence>
<feature type="transmembrane region" description="Helical" evidence="8">
    <location>
        <begin position="296"/>
        <end position="314"/>
    </location>
</feature>
<evidence type="ECO:0000256" key="8">
    <source>
        <dbReference type="SAM" id="Phobius"/>
    </source>
</evidence>
<dbReference type="Gene3D" id="1.20.1250.20">
    <property type="entry name" value="MFS general substrate transporter like domains"/>
    <property type="match status" value="1"/>
</dbReference>
<comment type="caution">
    <text evidence="10">The sequence shown here is derived from an EMBL/GenBank/DDBJ whole genome shotgun (WGS) entry which is preliminary data.</text>
</comment>
<dbReference type="RefSeq" id="WP_248167186.1">
    <property type="nucleotide sequence ID" value="NZ_JALNJA010000001.1"/>
</dbReference>
<dbReference type="PANTHER" id="PTHR48020:SF12">
    <property type="entry name" value="PROTON MYO-INOSITOL COTRANSPORTER"/>
    <property type="match status" value="1"/>
</dbReference>
<dbReference type="PROSITE" id="PS50850">
    <property type="entry name" value="MFS"/>
    <property type="match status" value="1"/>
</dbReference>
<protein>
    <submittedName>
        <fullName evidence="10">Sugar porter family MFS transporter</fullName>
    </submittedName>
</protein>
<dbReference type="PROSITE" id="PS00217">
    <property type="entry name" value="SUGAR_TRANSPORT_2"/>
    <property type="match status" value="1"/>
</dbReference>
<feature type="transmembrane region" description="Helical" evidence="8">
    <location>
        <begin position="321"/>
        <end position="343"/>
    </location>
</feature>
<dbReference type="GO" id="GO:0022857">
    <property type="term" value="F:transmembrane transporter activity"/>
    <property type="evidence" value="ECO:0007669"/>
    <property type="project" value="InterPro"/>
</dbReference>
<dbReference type="Pfam" id="PF00083">
    <property type="entry name" value="Sugar_tr"/>
    <property type="match status" value="1"/>
</dbReference>
<dbReference type="InterPro" id="IPR020846">
    <property type="entry name" value="MFS_dom"/>
</dbReference>
<dbReference type="GO" id="GO:0005886">
    <property type="term" value="C:plasma membrane"/>
    <property type="evidence" value="ECO:0007669"/>
    <property type="project" value="UniProtKB-SubCell"/>
</dbReference>
<feature type="transmembrane region" description="Helical" evidence="8">
    <location>
        <begin position="255"/>
        <end position="276"/>
    </location>
</feature>
<evidence type="ECO:0000256" key="3">
    <source>
        <dbReference type="ARBA" id="ARBA00022448"/>
    </source>
</evidence>
<keyword evidence="5 8" id="KW-1133">Transmembrane helix</keyword>
<proteinExistence type="inferred from homology"/>
<dbReference type="InterPro" id="IPR036259">
    <property type="entry name" value="MFS_trans_sf"/>
</dbReference>
<dbReference type="Proteomes" id="UP001071478">
    <property type="component" value="Unassembled WGS sequence"/>
</dbReference>
<evidence type="ECO:0000256" key="7">
    <source>
        <dbReference type="RuleBase" id="RU003346"/>
    </source>
</evidence>
<keyword evidence="4 8" id="KW-0812">Transmembrane</keyword>
<comment type="subcellular location">
    <subcellularLocation>
        <location evidence="1">Cell membrane</location>
        <topology evidence="1">Multi-pass membrane protein</topology>
    </subcellularLocation>
</comment>
<dbReference type="EMBL" id="JAPMKU010000001">
    <property type="protein sequence ID" value="MCX7467558.1"/>
    <property type="molecule type" value="Genomic_DNA"/>
</dbReference>
<gene>
    <name evidence="10" type="ORF">OS129_01495</name>
</gene>
<feature type="transmembrane region" description="Helical" evidence="8">
    <location>
        <begin position="50"/>
        <end position="71"/>
    </location>
</feature>
<evidence type="ECO:0000313" key="10">
    <source>
        <dbReference type="EMBL" id="MCX7467558.1"/>
    </source>
</evidence>
<feature type="transmembrane region" description="Helical" evidence="8">
    <location>
        <begin position="83"/>
        <end position="102"/>
    </location>
</feature>
<evidence type="ECO:0000256" key="2">
    <source>
        <dbReference type="ARBA" id="ARBA00010992"/>
    </source>
</evidence>
<dbReference type="AlphaFoldDB" id="A0A9Q4C8I2"/>
<evidence type="ECO:0000256" key="5">
    <source>
        <dbReference type="ARBA" id="ARBA00022989"/>
    </source>
</evidence>
<dbReference type="PROSITE" id="PS00216">
    <property type="entry name" value="SUGAR_TRANSPORT_1"/>
    <property type="match status" value="1"/>
</dbReference>
<reference evidence="10" key="1">
    <citation type="submission" date="2022-11" db="EMBL/GenBank/DDBJ databases">
        <title>Corynebacterium sp. isolated from Penguins.</title>
        <authorList>
            <person name="Sedlar K."/>
            <person name="Svec P."/>
        </authorList>
    </citation>
    <scope>NUCLEOTIDE SEQUENCE</scope>
    <source>
        <strain evidence="10">P7374</strain>
    </source>
</reference>
<feature type="transmembrane region" description="Helical" evidence="8">
    <location>
        <begin position="12"/>
        <end position="30"/>
    </location>
</feature>
<evidence type="ECO:0000256" key="4">
    <source>
        <dbReference type="ARBA" id="ARBA00022692"/>
    </source>
</evidence>
<keyword evidence="3 7" id="KW-0813">Transport</keyword>
<dbReference type="InterPro" id="IPR003663">
    <property type="entry name" value="Sugar/inositol_transpt"/>
</dbReference>
<accession>A0A9Q4C8I2</accession>
<evidence type="ECO:0000259" key="9">
    <source>
        <dbReference type="PROSITE" id="PS50850"/>
    </source>
</evidence>
<name>A0A9Q4C8I2_9CORY</name>
<feature type="domain" description="Major facilitator superfamily (MFS) profile" evidence="9">
    <location>
        <begin position="17"/>
        <end position="443"/>
    </location>
</feature>
<dbReference type="InterPro" id="IPR005828">
    <property type="entry name" value="MFS_sugar_transport-like"/>
</dbReference>
<feature type="transmembrane region" description="Helical" evidence="8">
    <location>
        <begin position="169"/>
        <end position="190"/>
    </location>
</feature>
<feature type="transmembrane region" description="Helical" evidence="8">
    <location>
        <begin position="108"/>
        <end position="130"/>
    </location>
</feature>
<dbReference type="PANTHER" id="PTHR48020">
    <property type="entry name" value="PROTON MYO-INOSITOL COTRANSPORTER"/>
    <property type="match status" value="1"/>
</dbReference>
<dbReference type="PRINTS" id="PR00171">
    <property type="entry name" value="SUGRTRNSPORT"/>
</dbReference>
<dbReference type="InterPro" id="IPR005829">
    <property type="entry name" value="Sugar_transporter_CS"/>
</dbReference>
<feature type="transmembrane region" description="Helical" evidence="8">
    <location>
        <begin position="388"/>
        <end position="409"/>
    </location>
</feature>
<organism evidence="10 11">
    <name type="scientific">Corynebacterium pygosceleis</name>
    <dbReference type="NCBI Taxonomy" id="2800406"/>
    <lineage>
        <taxon>Bacteria</taxon>
        <taxon>Bacillati</taxon>
        <taxon>Actinomycetota</taxon>
        <taxon>Actinomycetes</taxon>
        <taxon>Mycobacteriales</taxon>
        <taxon>Corynebacteriaceae</taxon>
        <taxon>Corynebacterium</taxon>
    </lineage>
</organism>
<keyword evidence="6 8" id="KW-0472">Membrane</keyword>
<feature type="transmembrane region" description="Helical" evidence="8">
    <location>
        <begin position="349"/>
        <end position="376"/>
    </location>
</feature>
<comment type="similarity">
    <text evidence="2 7">Belongs to the major facilitator superfamily. Sugar transporter (TC 2.A.1.1) family.</text>
</comment>
<evidence type="ECO:0000256" key="1">
    <source>
        <dbReference type="ARBA" id="ARBA00004651"/>
    </source>
</evidence>
<dbReference type="InterPro" id="IPR050814">
    <property type="entry name" value="Myo-inositol_Transporter"/>
</dbReference>
<dbReference type="NCBIfam" id="TIGR00879">
    <property type="entry name" value="SP"/>
    <property type="match status" value="1"/>
</dbReference>
<evidence type="ECO:0000256" key="6">
    <source>
        <dbReference type="ARBA" id="ARBA00023136"/>
    </source>
</evidence>
<feature type="transmembrane region" description="Helical" evidence="8">
    <location>
        <begin position="142"/>
        <end position="163"/>
    </location>
</feature>